<dbReference type="HAMAP" id="MF_01488">
    <property type="entry name" value="RecD2"/>
    <property type="match status" value="1"/>
</dbReference>
<proteinExistence type="inferred from homology"/>
<dbReference type="CDD" id="cd17933">
    <property type="entry name" value="DEXSc_RecD-like"/>
    <property type="match status" value="1"/>
</dbReference>
<dbReference type="RefSeq" id="WP_091897098.1">
    <property type="nucleotide sequence ID" value="NZ_FOSJ01000017.1"/>
</dbReference>
<keyword evidence="3" id="KW-0413">Isomerase</keyword>
<sequence length="820" mass="92128">MENETLQLEENQEKYIVGEVSAIYFSNPSNFYKVMLVDLSETNTTYDGTQIVITGNFGQITEGETYQFYGKLTDHPKYGLQFLADRYAKKQPSSAQAVVSYLSSSRFKGIGKKTAESIVSTLGEGVLDLILDDPNHLDKVAGLNQTKKQMIMDVLEKEQGMQRVILALNKFGLGNQLAYKVYQKFEGKTLSIIQENPYQLIKEIEGIGFNRADIIADEIGIKPDSPKRIQASILYSIQELTISEGDTFTLSKPLLTRSIKVLEESRPFIIEPESVADNVIELVRQQEIIQDEDRFYIPSLFASEWGISTAVERLLSYSDKIEISSKKIEKKLSHLEKAMGIEYGDSQKSAIDRALHSPVFLLTGGPGTGKTTVLNGIVNLFAELNDLSLDPSDYKDEAFPILLAAPTGRAAKRMKETTGLPASTIHRLLGLTAMDDEESLDDSDRNLKGKLLVVDEMSMVDTWLAYQLFKSIPNDMQVILVGDKDQLPSVGPGQVLRDFLESEVIPKSELKDIYRQGNDSSIIPLAHKIKENQLPDDFKDKKKDRSFFPCTTSKVLDVITQVVTKAISKGYTAQEVQVLAPMYKGPAGINVLNKHLQNLFNPNEHNEKKEVKFIDNVYRIGDKVLQLVNDPERNVFNGDMGIITGIIPSKESETKTDNLVIDFEGNEVTYLRNEWNKLTLAYCCSIHKAQGSEYDMVILPMVNGYRRMLKKDLLYTAVTRASQFLILCGEEDAYRQSLQSTSMLRKTTLKQRLLTEQKTDNKLTGIIEEVEEEIPDEPEEYKINDSDTETVQTKILTPLMIENNVVDPLVGMSGLSPYTL</sequence>
<evidence type="ECO:0000259" key="4">
    <source>
        <dbReference type="SMART" id="SM00382"/>
    </source>
</evidence>
<feature type="domain" description="AAA+ ATPase" evidence="4">
    <location>
        <begin position="356"/>
        <end position="509"/>
    </location>
</feature>
<dbReference type="Pfam" id="PF23139">
    <property type="entry name" value="OB_YrrC"/>
    <property type="match status" value="1"/>
</dbReference>
<dbReference type="GO" id="GO:0043139">
    <property type="term" value="F:5'-3' DNA helicase activity"/>
    <property type="evidence" value="ECO:0007669"/>
    <property type="project" value="UniProtKB-UniRule"/>
</dbReference>
<keyword evidence="3" id="KW-0238">DNA-binding</keyword>
<organism evidence="5 6">
    <name type="scientific">Marinilactibacillus piezotolerans</name>
    <dbReference type="NCBI Taxonomy" id="258723"/>
    <lineage>
        <taxon>Bacteria</taxon>
        <taxon>Bacillati</taxon>
        <taxon>Bacillota</taxon>
        <taxon>Bacilli</taxon>
        <taxon>Lactobacillales</taxon>
        <taxon>Carnobacteriaceae</taxon>
        <taxon>Marinilactibacillus</taxon>
    </lineage>
</organism>
<dbReference type="GO" id="GO:0006310">
    <property type="term" value="P:DNA recombination"/>
    <property type="evidence" value="ECO:0007669"/>
    <property type="project" value="InterPro"/>
</dbReference>
<dbReference type="InterPro" id="IPR055446">
    <property type="entry name" value="RecD2_N_OB"/>
</dbReference>
<reference evidence="6" key="1">
    <citation type="submission" date="2016-10" db="EMBL/GenBank/DDBJ databases">
        <authorList>
            <person name="Varghese N."/>
            <person name="Submissions S."/>
        </authorList>
    </citation>
    <scope>NUCLEOTIDE SEQUENCE [LARGE SCALE GENOMIC DNA]</scope>
    <source>
        <strain evidence="6">DSM 16108</strain>
    </source>
</reference>
<evidence type="ECO:0000256" key="3">
    <source>
        <dbReference type="HAMAP-Rule" id="MF_01488"/>
    </source>
</evidence>
<keyword evidence="6" id="KW-1185">Reference proteome</keyword>
<evidence type="ECO:0000256" key="2">
    <source>
        <dbReference type="ARBA" id="ARBA00022840"/>
    </source>
</evidence>
<dbReference type="InterPro" id="IPR029493">
    <property type="entry name" value="RecD2-like_HHH"/>
</dbReference>
<dbReference type="SUPFAM" id="SSF52540">
    <property type="entry name" value="P-loop containing nucleoside triphosphate hydrolases"/>
    <property type="match status" value="2"/>
</dbReference>
<dbReference type="PANTHER" id="PTHR43788">
    <property type="entry name" value="DNA2/NAM7 HELICASE FAMILY MEMBER"/>
    <property type="match status" value="1"/>
</dbReference>
<evidence type="ECO:0000256" key="1">
    <source>
        <dbReference type="ARBA" id="ARBA00022741"/>
    </source>
</evidence>
<dbReference type="EMBL" id="FOSJ01000017">
    <property type="protein sequence ID" value="SFK23242.1"/>
    <property type="molecule type" value="Genomic_DNA"/>
</dbReference>
<dbReference type="GO" id="GO:0009338">
    <property type="term" value="C:exodeoxyribonuclease V complex"/>
    <property type="evidence" value="ECO:0007669"/>
    <property type="project" value="TreeGrafter"/>
</dbReference>
<gene>
    <name evidence="3" type="primary">recD2</name>
    <name evidence="5" type="ORF">SAMN04488569_101712</name>
</gene>
<dbReference type="Gene3D" id="2.30.30.940">
    <property type="match status" value="1"/>
</dbReference>
<dbReference type="SMART" id="SM00382">
    <property type="entry name" value="AAA"/>
    <property type="match status" value="1"/>
</dbReference>
<dbReference type="Pfam" id="PF18335">
    <property type="entry name" value="SH3_13"/>
    <property type="match status" value="1"/>
</dbReference>
<dbReference type="NCBIfam" id="TIGR01448">
    <property type="entry name" value="recD_rel"/>
    <property type="match status" value="1"/>
</dbReference>
<dbReference type="Pfam" id="PF13245">
    <property type="entry name" value="AAA_19"/>
    <property type="match status" value="1"/>
</dbReference>
<dbReference type="EC" id="5.6.2.3" evidence="3"/>
<dbReference type="Pfam" id="PF13538">
    <property type="entry name" value="UvrD_C_2"/>
    <property type="match status" value="1"/>
</dbReference>
<dbReference type="InterPro" id="IPR003593">
    <property type="entry name" value="AAA+_ATPase"/>
</dbReference>
<comment type="catalytic activity">
    <reaction evidence="3">
        <text>ATP + H2O = ADP + phosphate + H(+)</text>
        <dbReference type="Rhea" id="RHEA:13065"/>
        <dbReference type="ChEBI" id="CHEBI:15377"/>
        <dbReference type="ChEBI" id="CHEBI:15378"/>
        <dbReference type="ChEBI" id="CHEBI:30616"/>
        <dbReference type="ChEBI" id="CHEBI:43474"/>
        <dbReference type="ChEBI" id="CHEBI:456216"/>
        <dbReference type="EC" id="5.6.2.3"/>
    </reaction>
</comment>
<dbReference type="PANTHER" id="PTHR43788:SF6">
    <property type="entry name" value="DNA HELICASE B"/>
    <property type="match status" value="1"/>
</dbReference>
<dbReference type="InterPro" id="IPR027417">
    <property type="entry name" value="P-loop_NTPase"/>
</dbReference>
<comment type="function">
    <text evidence="3">DNA-dependent ATPase and ATP-dependent 5'-3' DNA helicase. Has no activity on blunt DNA or DNA with 3'-overhangs, requires at least 10 bases of 5'-ssDNA for helicase activity.</text>
</comment>
<dbReference type="STRING" id="258723.GCA_900169305_00159"/>
<dbReference type="AlphaFoldDB" id="A0A1I3XUS0"/>
<dbReference type="InterPro" id="IPR006345">
    <property type="entry name" value="RecD2"/>
</dbReference>
<evidence type="ECO:0000313" key="5">
    <source>
        <dbReference type="EMBL" id="SFK23242.1"/>
    </source>
</evidence>
<accession>A0A1I3XUS0</accession>
<dbReference type="CDD" id="cd18809">
    <property type="entry name" value="SF1_C_RecD"/>
    <property type="match status" value="1"/>
</dbReference>
<dbReference type="GO" id="GO:0016887">
    <property type="term" value="F:ATP hydrolysis activity"/>
    <property type="evidence" value="ECO:0007669"/>
    <property type="project" value="RHEA"/>
</dbReference>
<dbReference type="Gene3D" id="1.10.10.2220">
    <property type="match status" value="1"/>
</dbReference>
<dbReference type="InterPro" id="IPR050534">
    <property type="entry name" value="Coronavir_polyprotein_1ab"/>
</dbReference>
<keyword evidence="3 5" id="KW-0347">Helicase</keyword>
<dbReference type="Pfam" id="PF14490">
    <property type="entry name" value="HHH_RecD2"/>
    <property type="match status" value="1"/>
</dbReference>
<evidence type="ECO:0000313" key="6">
    <source>
        <dbReference type="Proteomes" id="UP000199589"/>
    </source>
</evidence>
<keyword evidence="3" id="KW-0378">Hydrolase</keyword>
<protein>
    <recommendedName>
        <fullName evidence="3">ATP-dependent RecD2 DNA helicase</fullName>
        <ecNumber evidence="3">5.6.2.3</ecNumber>
    </recommendedName>
    <alternativeName>
        <fullName evidence="3">DNA 5'-3' helicase subunit RecD2</fullName>
    </alternativeName>
</protein>
<dbReference type="Proteomes" id="UP000199589">
    <property type="component" value="Unassembled WGS sequence"/>
</dbReference>
<dbReference type="Gene3D" id="3.40.50.300">
    <property type="entry name" value="P-loop containing nucleotide triphosphate hydrolases"/>
    <property type="match status" value="2"/>
</dbReference>
<feature type="binding site" evidence="3">
    <location>
        <begin position="367"/>
        <end position="371"/>
    </location>
    <ligand>
        <name>ATP</name>
        <dbReference type="ChEBI" id="CHEBI:30616"/>
    </ligand>
</feature>
<dbReference type="GO" id="GO:0005524">
    <property type="term" value="F:ATP binding"/>
    <property type="evidence" value="ECO:0007669"/>
    <property type="project" value="UniProtKB-UniRule"/>
</dbReference>
<keyword evidence="2 3" id="KW-0067">ATP-binding</keyword>
<keyword evidence="1 3" id="KW-0547">Nucleotide-binding</keyword>
<dbReference type="InterPro" id="IPR027785">
    <property type="entry name" value="UvrD-like_helicase_C"/>
</dbReference>
<dbReference type="OrthoDB" id="9803432at2"/>
<name>A0A1I3XUS0_9LACT</name>
<dbReference type="GO" id="GO:0017116">
    <property type="term" value="F:single-stranded DNA helicase activity"/>
    <property type="evidence" value="ECO:0007669"/>
    <property type="project" value="TreeGrafter"/>
</dbReference>
<dbReference type="InterPro" id="IPR041451">
    <property type="entry name" value="RecD2_SH13"/>
</dbReference>
<comment type="similarity">
    <text evidence="3">Belongs to the RecD family. RecD2 subfamily.</text>
</comment>
<dbReference type="GO" id="GO:0003677">
    <property type="term" value="F:DNA binding"/>
    <property type="evidence" value="ECO:0007669"/>
    <property type="project" value="UniProtKB-UniRule"/>
</dbReference>